<dbReference type="PANTHER" id="PTHR36978:SF4">
    <property type="entry name" value="P-LOOP CONTAINING NUCLEOSIDE TRIPHOSPHATE HYDROLASE PROTEIN"/>
    <property type="match status" value="1"/>
</dbReference>
<reference evidence="1 2" key="1">
    <citation type="submission" date="2022-10" db="EMBL/GenBank/DDBJ databases">
        <title>Defluviimonas sp. nov., isolated from ocean surface water.</title>
        <authorList>
            <person name="He W."/>
            <person name="Wang L."/>
            <person name="Zhang D.-F."/>
        </authorList>
    </citation>
    <scope>NUCLEOTIDE SEQUENCE [LARGE SCALE GENOMIC DNA]</scope>
    <source>
        <strain evidence="1 2">WL0002</strain>
    </source>
</reference>
<comment type="caution">
    <text evidence="1">The sequence shown here is derived from an EMBL/GenBank/DDBJ whole genome shotgun (WGS) entry which is preliminary data.</text>
</comment>
<name>A0ABT2ZC48_9RHOB</name>
<sequence>MGLKVIGSGFGRTGTMSAKLALEQLGFGPCHHMTEVMGNPAQPSHWAALARGENVDWAEVFAGYGAQVDFPGAAVWHELSIAFPEAKVLHTERPEEDWWASYSSTIGKFFRLRRDLPLPPPLVPIFETMDRLVAQGVLGGHDKKNAIAAYRQNNEKVRDMIPAERLLVFSPSDGWEPLCRFLRVAVPDVPFPRTHARDEFWAHFGGEPAVS</sequence>
<dbReference type="InterPro" id="IPR027417">
    <property type="entry name" value="P-loop_NTPase"/>
</dbReference>
<dbReference type="Pfam" id="PF17784">
    <property type="entry name" value="Sulfotransfer_4"/>
    <property type="match status" value="1"/>
</dbReference>
<dbReference type="InterPro" id="IPR040632">
    <property type="entry name" value="Sulfotransfer_4"/>
</dbReference>
<proteinExistence type="predicted"/>
<dbReference type="EMBL" id="JAOWKY010000001">
    <property type="protein sequence ID" value="MCV2868723.1"/>
    <property type="molecule type" value="Genomic_DNA"/>
</dbReference>
<protein>
    <recommendedName>
        <fullName evidence="3">Sulfotransferase family protein</fullName>
    </recommendedName>
</protein>
<dbReference type="RefSeq" id="WP_263734317.1">
    <property type="nucleotide sequence ID" value="NZ_JAOWKY010000001.1"/>
</dbReference>
<dbReference type="SUPFAM" id="SSF52540">
    <property type="entry name" value="P-loop containing nucleoside triphosphate hydrolases"/>
    <property type="match status" value="1"/>
</dbReference>
<gene>
    <name evidence="1" type="ORF">OEW28_08790</name>
</gene>
<accession>A0ABT2ZC48</accession>
<evidence type="ECO:0000313" key="1">
    <source>
        <dbReference type="EMBL" id="MCV2868723.1"/>
    </source>
</evidence>
<dbReference type="PANTHER" id="PTHR36978">
    <property type="entry name" value="P-LOOP CONTAINING NUCLEOTIDE TRIPHOSPHATE HYDROLASE"/>
    <property type="match status" value="1"/>
</dbReference>
<dbReference type="Proteomes" id="UP001652542">
    <property type="component" value="Unassembled WGS sequence"/>
</dbReference>
<organism evidence="1 2">
    <name type="scientific">Albidovulum marisflavi</name>
    <dbReference type="NCBI Taxonomy" id="2984159"/>
    <lineage>
        <taxon>Bacteria</taxon>
        <taxon>Pseudomonadati</taxon>
        <taxon>Pseudomonadota</taxon>
        <taxon>Alphaproteobacteria</taxon>
        <taxon>Rhodobacterales</taxon>
        <taxon>Paracoccaceae</taxon>
        <taxon>Albidovulum</taxon>
    </lineage>
</organism>
<evidence type="ECO:0008006" key="3">
    <source>
        <dbReference type="Google" id="ProtNLM"/>
    </source>
</evidence>
<keyword evidence="2" id="KW-1185">Reference proteome</keyword>
<dbReference type="Gene3D" id="3.40.50.300">
    <property type="entry name" value="P-loop containing nucleotide triphosphate hydrolases"/>
    <property type="match status" value="1"/>
</dbReference>
<evidence type="ECO:0000313" key="2">
    <source>
        <dbReference type="Proteomes" id="UP001652542"/>
    </source>
</evidence>